<comment type="caution">
    <text evidence="11">The sequence shown here is derived from an EMBL/GenBank/DDBJ whole genome shotgun (WGS) entry which is preliminary data.</text>
</comment>
<evidence type="ECO:0000256" key="6">
    <source>
        <dbReference type="ARBA" id="ARBA00022833"/>
    </source>
</evidence>
<proteinExistence type="inferred from homology"/>
<keyword evidence="8" id="KW-1015">Disulfide bond</keyword>
<evidence type="ECO:0000256" key="7">
    <source>
        <dbReference type="ARBA" id="ARBA00023049"/>
    </source>
</evidence>
<accession>A0ABU9BWI7</accession>
<sequence length="290" mass="30677">MKFKTTALLAAVAALAAANLAFAAKDDVLSHRCYTVAPEASERARIDENLTAFLRMKTARGVDTQRAPGSVTIPVWFHVINKGTGLSNGDIPQSQIDDQIAVLNAAYASTPFKFSLAGVDRTTNSSWYTMSPGSSAEKAAKTALRKGGADALNLYSANPGGGLLGWATFPSDYAGSPKNDGVVVLFSSVPGGTAAPYNEGDTGTHEVGHWLGLYHTFQGGCKNPGDSVKDTPAEKSAAFGCPTGRDSCSGKAGLDPITNFMDYTDDSCMNQFTTAQSTRMDQMHQQYRQP</sequence>
<evidence type="ECO:0000256" key="2">
    <source>
        <dbReference type="ARBA" id="ARBA00022670"/>
    </source>
</evidence>
<gene>
    <name evidence="11" type="ORF">AACH06_20665</name>
</gene>
<evidence type="ECO:0000256" key="8">
    <source>
        <dbReference type="ARBA" id="ARBA00023157"/>
    </source>
</evidence>
<dbReference type="Proteomes" id="UP001371218">
    <property type="component" value="Unassembled WGS sequence"/>
</dbReference>
<dbReference type="EMBL" id="JBBUTG010000015">
    <property type="protein sequence ID" value="MEK8033240.1"/>
    <property type="molecule type" value="Genomic_DNA"/>
</dbReference>
<evidence type="ECO:0000256" key="1">
    <source>
        <dbReference type="ARBA" id="ARBA00008721"/>
    </source>
</evidence>
<dbReference type="PANTHER" id="PTHR47466">
    <property type="match status" value="1"/>
</dbReference>
<reference evidence="11 12" key="1">
    <citation type="submission" date="2024-04" db="EMBL/GenBank/DDBJ databases">
        <title>Novel species of the genus Ideonella isolated from streams.</title>
        <authorList>
            <person name="Lu H."/>
        </authorList>
    </citation>
    <scope>NUCLEOTIDE SEQUENCE [LARGE SCALE GENOMIC DNA]</scope>
    <source>
        <strain evidence="11 12">DXS29W</strain>
    </source>
</reference>
<protein>
    <submittedName>
        <fullName evidence="11">Zinc metalloprotease</fullName>
    </submittedName>
</protein>
<dbReference type="InterPro" id="IPR024079">
    <property type="entry name" value="MetalloPept_cat_dom_sf"/>
</dbReference>
<evidence type="ECO:0000313" key="11">
    <source>
        <dbReference type="EMBL" id="MEK8033240.1"/>
    </source>
</evidence>
<feature type="signal peptide" evidence="9">
    <location>
        <begin position="1"/>
        <end position="23"/>
    </location>
</feature>
<comment type="similarity">
    <text evidence="1">Belongs to the peptidase M43B family.</text>
</comment>
<name>A0ABU9BWI7_9BURK</name>
<keyword evidence="2" id="KW-0645">Protease</keyword>
<dbReference type="PANTHER" id="PTHR47466:SF1">
    <property type="entry name" value="METALLOPROTEASE MEP1 (AFU_ORTHOLOGUE AFUA_1G07730)-RELATED"/>
    <property type="match status" value="1"/>
</dbReference>
<dbReference type="GO" id="GO:0008237">
    <property type="term" value="F:metallopeptidase activity"/>
    <property type="evidence" value="ECO:0007669"/>
    <property type="project" value="UniProtKB-KW"/>
</dbReference>
<dbReference type="InterPro" id="IPR008754">
    <property type="entry name" value="Peptidase_M43"/>
</dbReference>
<keyword evidence="5" id="KW-0378">Hydrolase</keyword>
<keyword evidence="4 9" id="KW-0732">Signal</keyword>
<dbReference type="Pfam" id="PF05572">
    <property type="entry name" value="Peptidase_M43"/>
    <property type="match status" value="1"/>
</dbReference>
<dbReference type="Gene3D" id="3.40.390.10">
    <property type="entry name" value="Collagenase (Catalytic Domain)"/>
    <property type="match status" value="1"/>
</dbReference>
<dbReference type="CDD" id="cd04275">
    <property type="entry name" value="ZnMc_pappalysin_like"/>
    <property type="match status" value="1"/>
</dbReference>
<dbReference type="RefSeq" id="WP_341427659.1">
    <property type="nucleotide sequence ID" value="NZ_JBBUTG010000015.1"/>
</dbReference>
<evidence type="ECO:0000256" key="4">
    <source>
        <dbReference type="ARBA" id="ARBA00022729"/>
    </source>
</evidence>
<keyword evidence="12" id="KW-1185">Reference proteome</keyword>
<keyword evidence="3" id="KW-0479">Metal-binding</keyword>
<dbReference type="SUPFAM" id="SSF55486">
    <property type="entry name" value="Metalloproteases ('zincins'), catalytic domain"/>
    <property type="match status" value="1"/>
</dbReference>
<feature type="domain" description="Peptidase M43 pregnancy-associated plasma-A" evidence="10">
    <location>
        <begin position="197"/>
        <end position="282"/>
    </location>
</feature>
<feature type="chain" id="PRO_5046081282" evidence="9">
    <location>
        <begin position="24"/>
        <end position="290"/>
    </location>
</feature>
<evidence type="ECO:0000313" key="12">
    <source>
        <dbReference type="Proteomes" id="UP001371218"/>
    </source>
</evidence>
<keyword evidence="6" id="KW-0862">Zinc</keyword>
<evidence type="ECO:0000256" key="9">
    <source>
        <dbReference type="SAM" id="SignalP"/>
    </source>
</evidence>
<evidence type="ECO:0000256" key="5">
    <source>
        <dbReference type="ARBA" id="ARBA00022801"/>
    </source>
</evidence>
<keyword evidence="7 11" id="KW-0482">Metalloprotease</keyword>
<organism evidence="11 12">
    <name type="scientific">Ideonella lacteola</name>
    <dbReference type="NCBI Taxonomy" id="2984193"/>
    <lineage>
        <taxon>Bacteria</taxon>
        <taxon>Pseudomonadati</taxon>
        <taxon>Pseudomonadota</taxon>
        <taxon>Betaproteobacteria</taxon>
        <taxon>Burkholderiales</taxon>
        <taxon>Sphaerotilaceae</taxon>
        <taxon>Ideonella</taxon>
    </lineage>
</organism>
<evidence type="ECO:0000259" key="10">
    <source>
        <dbReference type="Pfam" id="PF05572"/>
    </source>
</evidence>
<evidence type="ECO:0000256" key="3">
    <source>
        <dbReference type="ARBA" id="ARBA00022723"/>
    </source>
</evidence>